<dbReference type="Gene3D" id="3.40.50.720">
    <property type="entry name" value="NAD(P)-binding Rossmann-like Domain"/>
    <property type="match status" value="1"/>
</dbReference>
<dbReference type="Gene3D" id="3.90.25.10">
    <property type="entry name" value="UDP-galactose 4-epimerase, domain 1"/>
    <property type="match status" value="1"/>
</dbReference>
<accession>A0A1C6TPH0</accession>
<dbReference type="SUPFAM" id="SSF51735">
    <property type="entry name" value="NAD(P)-binding Rossmann-fold domains"/>
    <property type="match status" value="1"/>
</dbReference>
<gene>
    <name evidence="1" type="ORF">DVH21_27135</name>
</gene>
<proteinExistence type="predicted"/>
<dbReference type="EMBL" id="CP031263">
    <property type="protein sequence ID" value="AXH93325.1"/>
    <property type="molecule type" value="Genomic_DNA"/>
</dbReference>
<dbReference type="InterPro" id="IPR051604">
    <property type="entry name" value="Ergot_Alk_Oxidoreductase"/>
</dbReference>
<protein>
    <submittedName>
        <fullName evidence="1">Ergot alkaloid biosynthesis protein</fullName>
    </submittedName>
</protein>
<evidence type="ECO:0000313" key="1">
    <source>
        <dbReference type="EMBL" id="AXH93325.1"/>
    </source>
</evidence>
<reference evidence="1 2" key="1">
    <citation type="submission" date="2018-07" db="EMBL/GenBank/DDBJ databases">
        <authorList>
            <person name="Ye Y."/>
        </authorList>
    </citation>
    <scope>NUCLEOTIDE SEQUENCE [LARGE SCALE GENOMIC DNA]</scope>
    <source>
        <strain evidence="2">H14(2018)</strain>
    </source>
</reference>
<dbReference type="RefSeq" id="WP_091331714.1">
    <property type="nucleotide sequence ID" value="NZ_CBDRJA010000027.1"/>
</dbReference>
<dbReference type="Proteomes" id="UP000253958">
    <property type="component" value="Chromosome"/>
</dbReference>
<name>A0A1C6TPH0_9ACTN</name>
<sequence>MILVVGGTGTTGRLVAARLAAAGRRARVASRRASAEGVRFDWYDRSTHDTALDGVTGLYLIAPLGDADPAPTMLPFLDLARRARVRRAVLLSSSAIEAGTPGLGEVQAQLGEMIPEWAVLRPSWFMENFVGDHPHAASARERGEIVSATGDARVGFVDPADIAEVAVRALTDPAPHDTEHVITGPERLSYADVAATLTDFLGRPVRHRAVDEDALTAYHEAHGLAPDYARFLAGLDTAVAAGSEDRVTTTVADVTGRPPRTFRDFCRDRLAGIPRTADASRA</sequence>
<dbReference type="PANTHER" id="PTHR43162">
    <property type="match status" value="1"/>
</dbReference>
<evidence type="ECO:0000313" key="2">
    <source>
        <dbReference type="Proteomes" id="UP000253958"/>
    </source>
</evidence>
<dbReference type="InterPro" id="IPR036291">
    <property type="entry name" value="NAD(P)-bd_dom_sf"/>
</dbReference>
<dbReference type="PANTHER" id="PTHR43162:SF1">
    <property type="entry name" value="PRESTALK A DIFFERENTIATION PROTEIN A"/>
    <property type="match status" value="1"/>
</dbReference>
<reference evidence="1 2" key="2">
    <citation type="submission" date="2018-08" db="EMBL/GenBank/DDBJ databases">
        <title>Streptomyces kandeliansis sp. nov., an endophytic bacterium isolated from mangrove plant.</title>
        <authorList>
            <person name="Wang R."/>
        </authorList>
    </citation>
    <scope>NUCLEOTIDE SEQUENCE [LARGE SCALE GENOMIC DNA]</scope>
    <source>
        <strain evidence="2">H14(2018)</strain>
    </source>
</reference>
<organism evidence="1 2">
    <name type="scientific">Micromonospora aurantiaca</name>
    <name type="common">nom. illeg.</name>
    <dbReference type="NCBI Taxonomy" id="47850"/>
    <lineage>
        <taxon>Bacteria</taxon>
        <taxon>Bacillati</taxon>
        <taxon>Actinomycetota</taxon>
        <taxon>Actinomycetes</taxon>
        <taxon>Micromonosporales</taxon>
        <taxon>Micromonosporaceae</taxon>
        <taxon>Micromonospora</taxon>
    </lineage>
</organism>
<dbReference type="AlphaFoldDB" id="A0A1C6TPH0"/>